<keyword evidence="2" id="KW-0732">Signal</keyword>
<dbReference type="InterPro" id="IPR029068">
    <property type="entry name" value="Glyas_Bleomycin-R_OHBP_Dase"/>
</dbReference>
<protein>
    <submittedName>
        <fullName evidence="4">VOC family protein</fullName>
    </submittedName>
</protein>
<dbReference type="RefSeq" id="WP_379014476.1">
    <property type="nucleotide sequence ID" value="NZ_JBHSDC010000022.1"/>
</dbReference>
<accession>A0ABV8PX65</accession>
<dbReference type="SUPFAM" id="SSF54593">
    <property type="entry name" value="Glyoxalase/Bleomycin resistance protein/Dihydroxybiphenyl dioxygenase"/>
    <property type="match status" value="1"/>
</dbReference>
<proteinExistence type="predicted"/>
<dbReference type="Gene3D" id="3.10.180.10">
    <property type="entry name" value="2,3-Dihydroxybiphenyl 1,2-Dioxygenase, domain 1"/>
    <property type="match status" value="2"/>
</dbReference>
<feature type="signal peptide" evidence="2">
    <location>
        <begin position="1"/>
        <end position="20"/>
    </location>
</feature>
<comment type="caution">
    <text evidence="4">The sequence shown here is derived from an EMBL/GenBank/DDBJ whole genome shotgun (WGS) entry which is preliminary data.</text>
</comment>
<gene>
    <name evidence="4" type="ORF">ACFOW1_11755</name>
</gene>
<name>A0ABV8PX65_9BACT</name>
<evidence type="ECO:0000313" key="4">
    <source>
        <dbReference type="EMBL" id="MFC4232572.1"/>
    </source>
</evidence>
<dbReference type="Pfam" id="PF00903">
    <property type="entry name" value="Glyoxalase"/>
    <property type="match status" value="2"/>
</dbReference>
<dbReference type="PANTHER" id="PTHR43048">
    <property type="entry name" value="METHYLMALONYL-COA EPIMERASE"/>
    <property type="match status" value="1"/>
</dbReference>
<keyword evidence="1" id="KW-0479">Metal-binding</keyword>
<evidence type="ECO:0000259" key="3">
    <source>
        <dbReference type="PROSITE" id="PS51819"/>
    </source>
</evidence>
<feature type="domain" description="VOC" evidence="3">
    <location>
        <begin position="22"/>
        <end position="170"/>
    </location>
</feature>
<dbReference type="InterPro" id="IPR037523">
    <property type="entry name" value="VOC_core"/>
</dbReference>
<dbReference type="Proteomes" id="UP001595906">
    <property type="component" value="Unassembled WGS sequence"/>
</dbReference>
<evidence type="ECO:0000256" key="2">
    <source>
        <dbReference type="SAM" id="SignalP"/>
    </source>
</evidence>
<reference evidence="5" key="1">
    <citation type="journal article" date="2019" name="Int. J. Syst. Evol. Microbiol.">
        <title>The Global Catalogue of Microorganisms (GCM) 10K type strain sequencing project: providing services to taxonomists for standard genome sequencing and annotation.</title>
        <authorList>
            <consortium name="The Broad Institute Genomics Platform"/>
            <consortium name="The Broad Institute Genome Sequencing Center for Infectious Disease"/>
            <person name="Wu L."/>
            <person name="Ma J."/>
        </authorList>
    </citation>
    <scope>NUCLEOTIDE SEQUENCE [LARGE SCALE GENOMIC DNA]</scope>
    <source>
        <strain evidence="5">CECT 8010</strain>
    </source>
</reference>
<feature type="chain" id="PRO_5045062389" evidence="2">
    <location>
        <begin position="21"/>
        <end position="332"/>
    </location>
</feature>
<dbReference type="InterPro" id="IPR004360">
    <property type="entry name" value="Glyas_Fos-R_dOase_dom"/>
</dbReference>
<dbReference type="EMBL" id="JBHSDC010000022">
    <property type="protein sequence ID" value="MFC4232572.1"/>
    <property type="molecule type" value="Genomic_DNA"/>
</dbReference>
<evidence type="ECO:0000256" key="1">
    <source>
        <dbReference type="ARBA" id="ARBA00022723"/>
    </source>
</evidence>
<dbReference type="PANTHER" id="PTHR43048:SF3">
    <property type="entry name" value="METHYLMALONYL-COA EPIMERASE, MITOCHONDRIAL"/>
    <property type="match status" value="1"/>
</dbReference>
<evidence type="ECO:0000313" key="5">
    <source>
        <dbReference type="Proteomes" id="UP001595906"/>
    </source>
</evidence>
<feature type="domain" description="VOC" evidence="3">
    <location>
        <begin position="189"/>
        <end position="332"/>
    </location>
</feature>
<dbReference type="InterPro" id="IPR051785">
    <property type="entry name" value="MMCE/EMCE_epimerase"/>
</dbReference>
<keyword evidence="5" id="KW-1185">Reference proteome</keyword>
<organism evidence="4 5">
    <name type="scientific">Parasediminibacterium paludis</name>
    <dbReference type="NCBI Taxonomy" id="908966"/>
    <lineage>
        <taxon>Bacteria</taxon>
        <taxon>Pseudomonadati</taxon>
        <taxon>Bacteroidota</taxon>
        <taxon>Chitinophagia</taxon>
        <taxon>Chitinophagales</taxon>
        <taxon>Chitinophagaceae</taxon>
        <taxon>Parasediminibacterium</taxon>
    </lineage>
</organism>
<sequence length="332" mass="37118">MQLKLIIAFLLCAYSVSAQISSVEKVTITVSDVDKIKLFYIDAFGAREIASSTFKNNALGRLFNINDASTEVKTALLQIGNEYLELQSFKGKTIQSLPIPEDSKSNDLWFQHIAVVVPNMQKAFDVIHQKMAVFVSTAPQTLPAYLPAAAGISAFYFRDPDGHNLEVINFPKGKGNPKWQVDTTVIFAGIDHTAIGVSNTDAQYLFYKDILGMTISGHSENYGTEQEHLNQVFGARLWITGMQAPKGFGIEFLQYLAPPGGRKYPSNSHLYDLWHWHTTVRVQDIDNVYKKCVALQLQRISKGIVTIHNKEIAYTKAFMVRDRDGHAVLVTN</sequence>
<dbReference type="PROSITE" id="PS51819">
    <property type="entry name" value="VOC"/>
    <property type="match status" value="2"/>
</dbReference>